<dbReference type="GO" id="GO:0015031">
    <property type="term" value="P:protein transport"/>
    <property type="evidence" value="ECO:0007669"/>
    <property type="project" value="UniProtKB-KW"/>
</dbReference>
<evidence type="ECO:0000256" key="16">
    <source>
        <dbReference type="ARBA" id="ARBA00023203"/>
    </source>
</evidence>
<keyword evidence="12" id="KW-0832">Ubl conjugation</keyword>
<evidence type="ECO:0000256" key="12">
    <source>
        <dbReference type="ARBA" id="ARBA00022843"/>
    </source>
</evidence>
<feature type="region of interest" description="Disordered" evidence="21">
    <location>
        <begin position="857"/>
        <end position="889"/>
    </location>
</feature>
<dbReference type="SMART" id="SM01166">
    <property type="entry name" value="DUF1899"/>
    <property type="match status" value="2"/>
</dbReference>
<keyword evidence="11 20" id="KW-0677">Repeat</keyword>
<dbReference type="GO" id="GO:0003779">
    <property type="term" value="F:actin binding"/>
    <property type="evidence" value="ECO:0007669"/>
    <property type="project" value="UniProtKB-KW"/>
</dbReference>
<feature type="repeat" description="WD" evidence="19">
    <location>
        <begin position="588"/>
        <end position="630"/>
    </location>
</feature>
<keyword evidence="13" id="KW-0653">Protein transport</keyword>
<dbReference type="InterPro" id="IPR020472">
    <property type="entry name" value="WD40_PAC1"/>
</dbReference>
<dbReference type="KEGG" id="pcoo:112853173"/>
<evidence type="ECO:0000256" key="3">
    <source>
        <dbReference type="ARBA" id="ARBA00004541"/>
    </source>
</evidence>
<evidence type="ECO:0000256" key="20">
    <source>
        <dbReference type="RuleBase" id="RU280818"/>
    </source>
</evidence>
<dbReference type="GO" id="GO:0031410">
    <property type="term" value="C:cytoplasmic vesicle"/>
    <property type="evidence" value="ECO:0007669"/>
    <property type="project" value="UniProtKB-SubCell"/>
</dbReference>
<keyword evidence="8" id="KW-1017">Isopeptide bond</keyword>
<keyword evidence="15" id="KW-0472">Membrane</keyword>
<dbReference type="FunFam" id="2.130.10.10:FF:000076">
    <property type="entry name" value="Coronin"/>
    <property type="match status" value="1"/>
</dbReference>
<feature type="repeat" description="WD" evidence="19">
    <location>
        <begin position="72"/>
        <end position="106"/>
    </location>
</feature>
<evidence type="ECO:0000256" key="18">
    <source>
        <dbReference type="ARBA" id="ARBA00024838"/>
    </source>
</evidence>
<dbReference type="InterPro" id="IPR015505">
    <property type="entry name" value="Coronin"/>
</dbReference>
<evidence type="ECO:0000256" key="14">
    <source>
        <dbReference type="ARBA" id="ARBA00023034"/>
    </source>
</evidence>
<evidence type="ECO:0000313" key="24">
    <source>
        <dbReference type="RefSeq" id="XP_025772481.1"/>
    </source>
</evidence>
<gene>
    <name evidence="24" type="primary">CORO7</name>
</gene>
<dbReference type="Proteomes" id="UP000515131">
    <property type="component" value="Unplaced"/>
</dbReference>
<dbReference type="Pfam" id="PF16300">
    <property type="entry name" value="WD40_4"/>
    <property type="match status" value="2"/>
</dbReference>
<dbReference type="Pfam" id="PF00400">
    <property type="entry name" value="WD40"/>
    <property type="match status" value="5"/>
</dbReference>
<evidence type="ECO:0000256" key="19">
    <source>
        <dbReference type="PROSITE-ProRule" id="PRU00221"/>
    </source>
</evidence>
<feature type="region of interest" description="Disordered" evidence="21">
    <location>
        <begin position="396"/>
        <end position="463"/>
    </location>
</feature>
<keyword evidence="10 19" id="KW-0853">WD repeat</keyword>
<dbReference type="InterPro" id="IPR001680">
    <property type="entry name" value="WD40_rpt"/>
</dbReference>
<evidence type="ECO:0000313" key="23">
    <source>
        <dbReference type="Proteomes" id="UP000515131"/>
    </source>
</evidence>
<evidence type="ECO:0000256" key="1">
    <source>
        <dbReference type="ARBA" id="ARBA00004394"/>
    </source>
</evidence>
<evidence type="ECO:0000256" key="13">
    <source>
        <dbReference type="ARBA" id="ARBA00022927"/>
    </source>
</evidence>
<proteinExistence type="inferred from homology"/>
<sequence length="923" mass="99984">MALPEAGPVRAHTHKRKRCAWIGDIRAGTTPSCGNHIKSSCHLIAFNSDRPGVLGIVPLDGQGEDKRQVAHLGCHSDLVTDLDFSPFDDFLLATGSADRTVKLWRLPAPGQALPSVPGLVLGPEGVQVEVLQFHPTVDGVLVSAAGTAVKVWDVTKQQALTELAAHGDLVQGAVWSRDGALVGTTCKDKQLRIFDPRAKPGASQSTEAHKNSKDGWLVWTGTREHLVSSGFNQMREREVKLWDTRHFSSALTSITLDTSPGLSLPLLDPRTSLLFLAGKGDRRLACWEIAGCLPMLSPTVTQCLLESVLRGAALVPRRALAVMGCEVLRVLQLSDTAIVPVSYHVPRKAVEFHEDLFPDTAGCIPASDPHAWWVGSNQQVQKVSLHPARRPHLSFTSCLVPPAQPSPDQAQPADTPAGDADPSEGFSSPLSSLTSPSTPSSLGPSLSSTSGIGTSPSQRSLQSLLGPSSKFRHAQGTVLHRDSHITNLKGLNLTTPGESDGFCANRLRVAVPLLSSGGQVAVLELRKPGRLPDTALPTMQNGAAVTDLAWDPFDPYRLAVGGEDARIRLWRVPPEGLEEVLTTPEAVLTGHTEKIYSLRFHPLAADVLASSSYDLTIRIWDLKARAERLRLQGHRDQIFGLAWSPDGQHLATVCKDGHLRVYEPRGGPEPLQEGPGPEGARGARVVWVCDGHCLLVSGFDSRSERQLLLYPAKAVAGGPLAVLGLDVAPSTLLPSYDPDTSLVLLTGKGDTRVFLYELLPEAPFFLECNSFTSPDPHKGFILLPKTECDVQEVEFARCLRLRQTSLEPVAFRLPRVRKEFFQDDVFPDTAMSWEPVLSAKTWLGGANGQPRLISLQPPGMTPVSQAPREAPARRAPSSALYLEEKSDEQKKEELLSAMVAKLGNREDPLPQDSFEGVDEDEWD</sequence>
<dbReference type="Pfam" id="PF08953">
    <property type="entry name" value="DUF1899"/>
    <property type="match status" value="1"/>
</dbReference>
<dbReference type="GeneID" id="112853173"/>
<feature type="compositionally biased region" description="Low complexity" evidence="21">
    <location>
        <begin position="864"/>
        <end position="879"/>
    </location>
</feature>
<dbReference type="CTD" id="79585"/>
<keyword evidence="6" id="KW-0813">Transport</keyword>
<dbReference type="Gene3D" id="2.130.10.10">
    <property type="entry name" value="YVTN repeat-like/Quinoprotein amine dehydrogenase"/>
    <property type="match status" value="2"/>
</dbReference>
<keyword evidence="14" id="KW-0333">Golgi apparatus</keyword>
<dbReference type="SMART" id="SM00320">
    <property type="entry name" value="WD40"/>
    <property type="match status" value="6"/>
</dbReference>
<evidence type="ECO:0000256" key="7">
    <source>
        <dbReference type="ARBA" id="ARBA00022490"/>
    </source>
</evidence>
<comment type="function">
    <text evidence="18">F-actin regulator involved in anterograde Golgi to endosome transport: upon ubiquitination via 'Lys-33'-linked ubiquitin chains by the BCR(KLHL20) E3 ubiquitin ligase complex, interacts with EPS15 and localizes to the trans-Golgi network, where it promotes actin polymerization, thereby facilitating post-Golgi trafficking. May play a role in the maintenance of the Golgi apparatus morphology.</text>
</comment>
<feature type="region of interest" description="Disordered" evidence="21">
    <location>
        <begin position="901"/>
        <end position="923"/>
    </location>
</feature>
<evidence type="ECO:0000256" key="4">
    <source>
        <dbReference type="ARBA" id="ARBA00004601"/>
    </source>
</evidence>
<keyword evidence="9" id="KW-0597">Phosphoprotein</keyword>
<dbReference type="GO" id="GO:0007015">
    <property type="term" value="P:actin filament organization"/>
    <property type="evidence" value="ECO:0007669"/>
    <property type="project" value="UniProtKB-ARBA"/>
</dbReference>
<dbReference type="GO" id="GO:0000139">
    <property type="term" value="C:Golgi membrane"/>
    <property type="evidence" value="ECO:0007669"/>
    <property type="project" value="UniProtKB-SubCell"/>
</dbReference>
<evidence type="ECO:0000256" key="2">
    <source>
        <dbReference type="ARBA" id="ARBA00004514"/>
    </source>
</evidence>
<dbReference type="PRINTS" id="PR00320">
    <property type="entry name" value="GPROTEINBRPT"/>
</dbReference>
<dbReference type="InterPro" id="IPR015048">
    <property type="entry name" value="DUF1899"/>
</dbReference>
<feature type="repeat" description="WD" evidence="19">
    <location>
        <begin position="631"/>
        <end position="663"/>
    </location>
</feature>
<evidence type="ECO:0000256" key="5">
    <source>
        <dbReference type="ARBA" id="ARBA00009482"/>
    </source>
</evidence>
<dbReference type="PROSITE" id="PS00678">
    <property type="entry name" value="WD_REPEATS_1"/>
    <property type="match status" value="1"/>
</dbReference>
<comment type="subcellular location">
    <subcellularLocation>
        <location evidence="2">Cytoplasm</location>
        <location evidence="2">Cytosol</location>
    </subcellularLocation>
    <subcellularLocation>
        <location evidence="3">Cytoplasmic vesicle</location>
    </subcellularLocation>
    <subcellularLocation>
        <location evidence="1">Golgi apparatus membrane</location>
    </subcellularLocation>
    <subcellularLocation>
        <location evidence="4">Golgi apparatus</location>
        <location evidence="4">trans-Golgi network</location>
    </subcellularLocation>
</comment>
<evidence type="ECO:0000259" key="22">
    <source>
        <dbReference type="SMART" id="SM01166"/>
    </source>
</evidence>
<dbReference type="SMART" id="SM01167">
    <property type="entry name" value="DUF1900"/>
    <property type="match status" value="2"/>
</dbReference>
<organism evidence="23 24">
    <name type="scientific">Puma concolor</name>
    <name type="common">Mountain lion</name>
    <name type="synonym">Felis concolor</name>
    <dbReference type="NCBI Taxonomy" id="9696"/>
    <lineage>
        <taxon>Eukaryota</taxon>
        <taxon>Metazoa</taxon>
        <taxon>Chordata</taxon>
        <taxon>Craniata</taxon>
        <taxon>Vertebrata</taxon>
        <taxon>Euteleostomi</taxon>
        <taxon>Mammalia</taxon>
        <taxon>Eutheria</taxon>
        <taxon>Laurasiatheria</taxon>
        <taxon>Carnivora</taxon>
        <taxon>Feliformia</taxon>
        <taxon>Felidae</taxon>
        <taxon>Felinae</taxon>
        <taxon>Puma</taxon>
    </lineage>
</organism>
<dbReference type="InterPro" id="IPR015943">
    <property type="entry name" value="WD40/YVTN_repeat-like_dom_sf"/>
</dbReference>
<evidence type="ECO:0000256" key="9">
    <source>
        <dbReference type="ARBA" id="ARBA00022553"/>
    </source>
</evidence>
<feature type="domain" description="DUF1899" evidence="22">
    <location>
        <begin position="10"/>
        <end position="63"/>
    </location>
</feature>
<dbReference type="PANTHER" id="PTHR10856:SF20">
    <property type="entry name" value="CORONIN-7"/>
    <property type="match status" value="1"/>
</dbReference>
<dbReference type="RefSeq" id="XP_025772481.1">
    <property type="nucleotide sequence ID" value="XM_025916696.1"/>
</dbReference>
<dbReference type="GO" id="GO:0005829">
    <property type="term" value="C:cytosol"/>
    <property type="evidence" value="ECO:0007669"/>
    <property type="project" value="UniProtKB-SubCell"/>
</dbReference>
<protein>
    <recommendedName>
        <fullName evidence="20">Coronin</fullName>
    </recommendedName>
</protein>
<name>A0A6P6HB22_PUMCO</name>
<keyword evidence="7" id="KW-0963">Cytoplasm</keyword>
<dbReference type="PANTHER" id="PTHR10856">
    <property type="entry name" value="CORONIN"/>
    <property type="match status" value="1"/>
</dbReference>
<dbReference type="FunFam" id="2.130.10.10:FF:000310">
    <property type="entry name" value="Coronin"/>
    <property type="match status" value="1"/>
</dbReference>
<evidence type="ECO:0000256" key="15">
    <source>
        <dbReference type="ARBA" id="ARBA00023136"/>
    </source>
</evidence>
<comment type="similarity">
    <text evidence="5 20">Belongs to the WD repeat coronin family.</text>
</comment>
<keyword evidence="16" id="KW-0009">Actin-binding</keyword>
<dbReference type="PROSITE" id="PS50082">
    <property type="entry name" value="WD_REPEATS_2"/>
    <property type="match status" value="3"/>
</dbReference>
<dbReference type="InterPro" id="IPR019775">
    <property type="entry name" value="WD40_repeat_CS"/>
</dbReference>
<evidence type="ECO:0000256" key="8">
    <source>
        <dbReference type="ARBA" id="ARBA00022499"/>
    </source>
</evidence>
<keyword evidence="17" id="KW-0968">Cytoplasmic vesicle</keyword>
<evidence type="ECO:0000256" key="21">
    <source>
        <dbReference type="SAM" id="MobiDB-lite"/>
    </source>
</evidence>
<dbReference type="AlphaFoldDB" id="A0A6P6HB22"/>
<dbReference type="PROSITE" id="PS50294">
    <property type="entry name" value="WD_REPEATS_REGION"/>
    <property type="match status" value="3"/>
</dbReference>
<evidence type="ECO:0000256" key="11">
    <source>
        <dbReference type="ARBA" id="ARBA00022737"/>
    </source>
</evidence>
<accession>A0A6P6HB22</accession>
<reference evidence="24" key="1">
    <citation type="submission" date="2025-08" db="UniProtKB">
        <authorList>
            <consortium name="RefSeq"/>
        </authorList>
    </citation>
    <scope>IDENTIFICATION</scope>
    <source>
        <tissue evidence="24">Blood</tissue>
    </source>
</reference>
<feature type="domain" description="DUF1899" evidence="22">
    <location>
        <begin position="464"/>
        <end position="529"/>
    </location>
</feature>
<dbReference type="SUPFAM" id="SSF50998">
    <property type="entry name" value="Quinoprotein alcohol dehydrogenase-like"/>
    <property type="match status" value="1"/>
</dbReference>
<keyword evidence="23" id="KW-1185">Reference proteome</keyword>
<evidence type="ECO:0000256" key="10">
    <source>
        <dbReference type="ARBA" id="ARBA00022574"/>
    </source>
</evidence>
<dbReference type="InterPro" id="IPR011047">
    <property type="entry name" value="Quinoprotein_ADH-like_sf"/>
</dbReference>
<evidence type="ECO:0000256" key="17">
    <source>
        <dbReference type="ARBA" id="ARBA00023329"/>
    </source>
</evidence>
<feature type="compositionally biased region" description="Low complexity" evidence="21">
    <location>
        <begin position="406"/>
        <end position="457"/>
    </location>
</feature>
<evidence type="ECO:0000256" key="6">
    <source>
        <dbReference type="ARBA" id="ARBA00022448"/>
    </source>
</evidence>